<sequence>MGAASDDPRGESGRGPPIMRTLTRAWGYEVMADGRLRVWFEVACA</sequence>
<protein>
    <recommendedName>
        <fullName evidence="3">ATP-binding protein</fullName>
    </recommendedName>
</protein>
<gene>
    <name evidence="1" type="ORF">ACRB68_46670</name>
</gene>
<dbReference type="EMBL" id="WEGH01000003">
    <property type="protein sequence ID" value="MQY06573.1"/>
    <property type="molecule type" value="Genomic_DNA"/>
</dbReference>
<dbReference type="OrthoDB" id="3479721at2"/>
<comment type="caution">
    <text evidence="1">The sequence shown here is derived from an EMBL/GenBank/DDBJ whole genome shotgun (WGS) entry which is preliminary data.</text>
</comment>
<reference evidence="1 2" key="1">
    <citation type="submission" date="2019-10" db="EMBL/GenBank/DDBJ databases">
        <title>Actinomadura rubteroloni sp. nov. and Actinomadura macrotermitis sp. nov., isolated from the gut of fungus growing-termite Macrotermes natalensis.</title>
        <authorList>
            <person name="Benndorf R."/>
            <person name="Martin K."/>
            <person name="Kuefner M."/>
            <person name="De Beer W."/>
            <person name="Kaster A.-K."/>
            <person name="Vollmers J."/>
            <person name="Poulsen M."/>
            <person name="Beemelmanns C."/>
        </authorList>
    </citation>
    <scope>NUCLEOTIDE SEQUENCE [LARGE SCALE GENOMIC DNA]</scope>
    <source>
        <strain evidence="1 2">RB68</strain>
    </source>
</reference>
<dbReference type="RefSeq" id="WP_153535908.1">
    <property type="nucleotide sequence ID" value="NZ_WEGH01000003.1"/>
</dbReference>
<evidence type="ECO:0008006" key="3">
    <source>
        <dbReference type="Google" id="ProtNLM"/>
    </source>
</evidence>
<name>A0A7K0BZG3_9ACTN</name>
<evidence type="ECO:0000313" key="1">
    <source>
        <dbReference type="EMBL" id="MQY06573.1"/>
    </source>
</evidence>
<organism evidence="1 2">
    <name type="scientific">Actinomadura macrotermitis</name>
    <dbReference type="NCBI Taxonomy" id="2585200"/>
    <lineage>
        <taxon>Bacteria</taxon>
        <taxon>Bacillati</taxon>
        <taxon>Actinomycetota</taxon>
        <taxon>Actinomycetes</taxon>
        <taxon>Streptosporangiales</taxon>
        <taxon>Thermomonosporaceae</taxon>
        <taxon>Actinomadura</taxon>
    </lineage>
</organism>
<dbReference type="Proteomes" id="UP000487268">
    <property type="component" value="Unassembled WGS sequence"/>
</dbReference>
<proteinExistence type="predicted"/>
<keyword evidence="2" id="KW-1185">Reference proteome</keyword>
<accession>A0A7K0BZG3</accession>
<dbReference type="AlphaFoldDB" id="A0A7K0BZG3"/>
<evidence type="ECO:0000313" key="2">
    <source>
        <dbReference type="Proteomes" id="UP000487268"/>
    </source>
</evidence>